<reference evidence="2 3" key="1">
    <citation type="submission" date="2013-07" db="EMBL/GenBank/DDBJ databases">
        <authorList>
            <person name="Weinstock G."/>
            <person name="Sodergren E."/>
            <person name="Wylie T."/>
            <person name="Fulton L."/>
            <person name="Fulton R."/>
            <person name="Fronick C."/>
            <person name="O'Laughlin M."/>
            <person name="Godfrey J."/>
            <person name="Miner T."/>
            <person name="Herter B."/>
            <person name="Appelbaum E."/>
            <person name="Cordes M."/>
            <person name="Lek S."/>
            <person name="Wollam A."/>
            <person name="Pepin K.H."/>
            <person name="Palsikar V.B."/>
            <person name="Mitreva M."/>
            <person name="Wilson R.K."/>
        </authorList>
    </citation>
    <scope>NUCLEOTIDE SEQUENCE [LARGE SCALE GENOMIC DNA]</scope>
    <source>
        <strain evidence="2 3">ATCC 27760</strain>
    </source>
</reference>
<dbReference type="OrthoDB" id="1860485at2"/>
<gene>
    <name evidence="2" type="ORF">RUMCAL_02836</name>
</gene>
<dbReference type="RefSeq" id="WP_021681022.1">
    <property type="nucleotide sequence ID" value="NZ_KI260325.1"/>
</dbReference>
<dbReference type="Pfam" id="PF08808">
    <property type="entry name" value="RES"/>
    <property type="match status" value="1"/>
</dbReference>
<protein>
    <recommendedName>
        <fullName evidence="1">RES domain-containing protein</fullName>
    </recommendedName>
</protein>
<dbReference type="AlphaFoldDB" id="U2JVM3"/>
<feature type="domain" description="RES" evidence="1">
    <location>
        <begin position="228"/>
        <end position="277"/>
    </location>
</feature>
<organism evidence="2 3">
    <name type="scientific">Ruminococcus callidus ATCC 27760</name>
    <dbReference type="NCBI Taxonomy" id="411473"/>
    <lineage>
        <taxon>Bacteria</taxon>
        <taxon>Bacillati</taxon>
        <taxon>Bacillota</taxon>
        <taxon>Clostridia</taxon>
        <taxon>Eubacteriales</taxon>
        <taxon>Oscillospiraceae</taxon>
        <taxon>Ruminococcus</taxon>
    </lineage>
</organism>
<dbReference type="PATRIC" id="fig|411473.3.peg.2379"/>
<evidence type="ECO:0000259" key="1">
    <source>
        <dbReference type="Pfam" id="PF08808"/>
    </source>
</evidence>
<dbReference type="InterPro" id="IPR014914">
    <property type="entry name" value="RES_dom"/>
</dbReference>
<dbReference type="eggNOG" id="ENOG50321D2">
    <property type="taxonomic scope" value="Bacteria"/>
</dbReference>
<dbReference type="HOGENOM" id="CLU_962740_0_0_9"/>
<evidence type="ECO:0000313" key="2">
    <source>
        <dbReference type="EMBL" id="ERJ90341.1"/>
    </source>
</evidence>
<comment type="caution">
    <text evidence="2">The sequence shown here is derived from an EMBL/GenBank/DDBJ whole genome shotgun (WGS) entry which is preliminary data.</text>
</comment>
<dbReference type="EMBL" id="AWVF01000359">
    <property type="protein sequence ID" value="ERJ90341.1"/>
    <property type="molecule type" value="Genomic_DNA"/>
</dbReference>
<proteinExistence type="predicted"/>
<dbReference type="Proteomes" id="UP000016662">
    <property type="component" value="Unassembled WGS sequence"/>
</dbReference>
<sequence length="289" mass="33555">MGSIIDFSGIENCEQAIRKTWDEFRECLAAGVFSYDEIEKAKKQKFLMVYDDLFYKHSGIDQSTIVFKDLKDKLMGRGAILKNDEIPNYDRFLPKEEYIKEDNRFSPPHVEWLYLAVGNDNDIHECAQAECRAKRGNMFGFCHFQRDTKYDMCKLVDLTIADDISYVELNVTLEKYVQTQTKKRKKIIKATGFPPKINIDQKELEKVFTQWAVYTYVKLLSTQIFKPLDSCDNKAITYAPFQTIAQYYISLGYSGIIYDSTVCLKGKNIVLFDKHMACPIGTIENYKIL</sequence>
<accession>U2JVM3</accession>
<evidence type="ECO:0000313" key="3">
    <source>
        <dbReference type="Proteomes" id="UP000016662"/>
    </source>
</evidence>
<name>U2JVM3_9FIRM</name>
<keyword evidence="3" id="KW-1185">Reference proteome</keyword>